<sequence length="312" mass="34934">MSSVSVVIPTYNCSRYISETLNSILRQGAADLEIIVIDDGSTDDTCAIARRFGDPVRVIEQSNAGVCAARNHGIREAHGEFIALVDHDDYWQPNKLANQLAAFADNPQVDVVFTDFVWWRQDDAGAFPAPADYLPRAAAQGVDDDFSGWIYHQMLLDSWVLTSTALARTAVVVAQAGFDEALPYSEDWDFWLRVSRSSQFLKLREATTLYRQHSAQGSRVIRPIDYRTRLLETAAERWGLCSQDGRCVAAERFRRQLAIYCAEFGLGHLKGGVGASRAIAARAFLKAWSIDRSYWRSLAYLAVTPFGWKPGW</sequence>
<protein>
    <submittedName>
        <fullName evidence="2">Glycosyltransferase EpsJ</fullName>
        <ecNumber evidence="2">2.4.-.-</ecNumber>
    </submittedName>
</protein>
<dbReference type="InterPro" id="IPR050834">
    <property type="entry name" value="Glycosyltransf_2"/>
</dbReference>
<reference evidence="2" key="1">
    <citation type="submission" date="2014-02" db="EMBL/GenBank/DDBJ databases">
        <title>Expanding our view of genomic diversity in Candidatus Accumulibacter clades.</title>
        <authorList>
            <person name="Skennerton C.T."/>
            <person name="Barr J.J."/>
            <person name="Slater F.R."/>
            <person name="Bond P.L."/>
            <person name="Tyson G.W."/>
        </authorList>
    </citation>
    <scope>NUCLEOTIDE SEQUENCE [LARGE SCALE GENOMIC DNA]</scope>
</reference>
<dbReference type="PANTHER" id="PTHR43685">
    <property type="entry name" value="GLYCOSYLTRANSFERASE"/>
    <property type="match status" value="1"/>
</dbReference>
<dbReference type="InterPro" id="IPR001173">
    <property type="entry name" value="Glyco_trans_2-like"/>
</dbReference>
<dbReference type="EMBL" id="JEMY01000026">
    <property type="protein sequence ID" value="EXI88528.1"/>
    <property type="molecule type" value="Genomic_DNA"/>
</dbReference>
<dbReference type="Gene3D" id="3.90.550.10">
    <property type="entry name" value="Spore Coat Polysaccharide Biosynthesis Protein SpsA, Chain A"/>
    <property type="match status" value="1"/>
</dbReference>
<dbReference type="Proteomes" id="UP000022141">
    <property type="component" value="Unassembled WGS sequence"/>
</dbReference>
<dbReference type="PANTHER" id="PTHR43685:SF2">
    <property type="entry name" value="GLYCOSYLTRANSFERASE 2-LIKE DOMAIN-CONTAINING PROTEIN"/>
    <property type="match status" value="1"/>
</dbReference>
<accession>A0A011P0P8</accession>
<evidence type="ECO:0000259" key="1">
    <source>
        <dbReference type="Pfam" id="PF00535"/>
    </source>
</evidence>
<keyword evidence="3" id="KW-1185">Reference proteome</keyword>
<evidence type="ECO:0000313" key="3">
    <source>
        <dbReference type="Proteomes" id="UP000022141"/>
    </source>
</evidence>
<dbReference type="PATRIC" id="fig|1454004.3.peg.2227"/>
<dbReference type="SUPFAM" id="SSF53448">
    <property type="entry name" value="Nucleotide-diphospho-sugar transferases"/>
    <property type="match status" value="1"/>
</dbReference>
<name>A0A011P0P8_ACCRE</name>
<dbReference type="GO" id="GO:0016757">
    <property type="term" value="F:glycosyltransferase activity"/>
    <property type="evidence" value="ECO:0007669"/>
    <property type="project" value="UniProtKB-KW"/>
</dbReference>
<proteinExistence type="predicted"/>
<dbReference type="InterPro" id="IPR029044">
    <property type="entry name" value="Nucleotide-diphossugar_trans"/>
</dbReference>
<dbReference type="AlphaFoldDB" id="A0A011P0P8"/>
<dbReference type="eggNOG" id="COG1216">
    <property type="taxonomic scope" value="Bacteria"/>
</dbReference>
<keyword evidence="2" id="KW-0808">Transferase</keyword>
<dbReference type="CDD" id="cd00761">
    <property type="entry name" value="Glyco_tranf_GTA_type"/>
    <property type="match status" value="1"/>
</dbReference>
<gene>
    <name evidence="2" type="primary">epsJ</name>
    <name evidence="2" type="ORF">AW11_02148</name>
</gene>
<dbReference type="EC" id="2.4.-.-" evidence="2"/>
<organism evidence="2 3">
    <name type="scientific">Accumulibacter regalis</name>
    <dbReference type="NCBI Taxonomy" id="522306"/>
    <lineage>
        <taxon>Bacteria</taxon>
        <taxon>Pseudomonadati</taxon>
        <taxon>Pseudomonadota</taxon>
        <taxon>Betaproteobacteria</taxon>
        <taxon>Candidatus Accumulibacter</taxon>
    </lineage>
</organism>
<dbReference type="STRING" id="1454004.AW11_02148"/>
<keyword evidence="2" id="KW-0328">Glycosyltransferase</keyword>
<dbReference type="Pfam" id="PF00535">
    <property type="entry name" value="Glycos_transf_2"/>
    <property type="match status" value="1"/>
</dbReference>
<comment type="caution">
    <text evidence="2">The sequence shown here is derived from an EMBL/GenBank/DDBJ whole genome shotgun (WGS) entry which is preliminary data.</text>
</comment>
<feature type="domain" description="Glycosyltransferase 2-like" evidence="1">
    <location>
        <begin position="5"/>
        <end position="112"/>
    </location>
</feature>
<evidence type="ECO:0000313" key="2">
    <source>
        <dbReference type="EMBL" id="EXI88528.1"/>
    </source>
</evidence>